<dbReference type="KEGG" id="mur:EQY75_00765"/>
<dbReference type="SUPFAM" id="SSF55961">
    <property type="entry name" value="Bet v1-like"/>
    <property type="match status" value="1"/>
</dbReference>
<gene>
    <name evidence="8" type="ORF">EQY75_00765</name>
</gene>
<keyword evidence="3" id="KW-0479">Metal-binding</keyword>
<name>A0A411ECP4_9FLAO</name>
<keyword evidence="5" id="KW-0408">Iron</keyword>
<keyword evidence="2" id="KW-0001">2Fe-2S</keyword>
<evidence type="ECO:0000256" key="1">
    <source>
        <dbReference type="ARBA" id="ARBA00001962"/>
    </source>
</evidence>
<keyword evidence="6" id="KW-0411">Iron-sulfur</keyword>
<dbReference type="AlphaFoldDB" id="A0A411ECP4"/>
<dbReference type="Gene3D" id="2.102.10.10">
    <property type="entry name" value="Rieske [2Fe-2S] iron-sulphur domain"/>
    <property type="match status" value="1"/>
</dbReference>
<evidence type="ECO:0000256" key="3">
    <source>
        <dbReference type="ARBA" id="ARBA00022723"/>
    </source>
</evidence>
<organism evidence="8 9">
    <name type="scientific">Muriicola soli</name>
    <dbReference type="NCBI Taxonomy" id="2507538"/>
    <lineage>
        <taxon>Bacteria</taxon>
        <taxon>Pseudomonadati</taxon>
        <taxon>Bacteroidota</taxon>
        <taxon>Flavobacteriia</taxon>
        <taxon>Flavobacteriales</taxon>
        <taxon>Flavobacteriaceae</taxon>
        <taxon>Muriicola</taxon>
    </lineage>
</organism>
<comment type="cofactor">
    <cofactor evidence="1">
        <name>Fe cation</name>
        <dbReference type="ChEBI" id="CHEBI:24875"/>
    </cofactor>
</comment>
<proteinExistence type="predicted"/>
<protein>
    <submittedName>
        <fullName evidence="8">Aromatic ring-hydroxylating dioxygenase subunit alpha</fullName>
    </submittedName>
</protein>
<dbReference type="Pfam" id="PF00848">
    <property type="entry name" value="Ring_hydroxyl_A"/>
    <property type="match status" value="1"/>
</dbReference>
<dbReference type="EMBL" id="CP035544">
    <property type="protein sequence ID" value="QBA65541.1"/>
    <property type="molecule type" value="Genomic_DNA"/>
</dbReference>
<accession>A0A411ECP4</accession>
<dbReference type="InterPro" id="IPR017941">
    <property type="entry name" value="Rieske_2Fe-2S"/>
</dbReference>
<dbReference type="GO" id="GO:0051537">
    <property type="term" value="F:2 iron, 2 sulfur cluster binding"/>
    <property type="evidence" value="ECO:0007669"/>
    <property type="project" value="UniProtKB-KW"/>
</dbReference>
<dbReference type="InterPro" id="IPR001663">
    <property type="entry name" value="Rng_hydr_dOase-A"/>
</dbReference>
<feature type="domain" description="Rieske" evidence="7">
    <location>
        <begin position="39"/>
        <end position="150"/>
    </location>
</feature>
<dbReference type="PANTHER" id="PTHR43756:SF5">
    <property type="entry name" value="CHOLINE MONOOXYGENASE, CHLOROPLASTIC"/>
    <property type="match status" value="1"/>
</dbReference>
<dbReference type="CDD" id="cd03469">
    <property type="entry name" value="Rieske_RO_Alpha_N"/>
    <property type="match status" value="1"/>
</dbReference>
<evidence type="ECO:0000313" key="9">
    <source>
        <dbReference type="Proteomes" id="UP000290889"/>
    </source>
</evidence>
<sequence>MPKFFIDPDIARASTLPSSFYRDPKVFKALKEAVFYSSWQWVGDQFALEKKGSVSPFILLPDFLDEPMLLSKDKKEQLNCLSNVCTHRGNIVVGVAGHHNKLSCPYHGRRFGLDGKFEFMPEFKEAVDFPRSCDNLPSFPLKKWGPFLFAGLSPIFDFQKVIDFMDKRIGFLPLVNFARAKELDKDYEIKAHWALYCDNYLEGFHIPFVHNDLNDVLDYGNYETVLSEFCNLQIGYAEGTDEVFELPEDHIDFGKDVAAYYFWVFPNMMFNFYPWGVSVNIVQPLEISRTKVSFISYVYNASKLNKGAGTGLHKVEMEDEAVVESVNRGIRSKYYQAGRFSPTREKGVHHFHTLLARFLNGEVESQ</sequence>
<dbReference type="Gene3D" id="3.90.380.10">
    <property type="entry name" value="Naphthalene 1,2-dioxygenase Alpha Subunit, Chain A, domain 1"/>
    <property type="match status" value="2"/>
</dbReference>
<dbReference type="Proteomes" id="UP000290889">
    <property type="component" value="Chromosome"/>
</dbReference>
<dbReference type="OrthoDB" id="9800776at2"/>
<evidence type="ECO:0000256" key="6">
    <source>
        <dbReference type="ARBA" id="ARBA00023014"/>
    </source>
</evidence>
<dbReference type="Pfam" id="PF00355">
    <property type="entry name" value="Rieske"/>
    <property type="match status" value="1"/>
</dbReference>
<evidence type="ECO:0000256" key="5">
    <source>
        <dbReference type="ARBA" id="ARBA00023004"/>
    </source>
</evidence>
<dbReference type="GO" id="GO:0051213">
    <property type="term" value="F:dioxygenase activity"/>
    <property type="evidence" value="ECO:0007669"/>
    <property type="project" value="UniProtKB-KW"/>
</dbReference>
<dbReference type="PROSITE" id="PS51296">
    <property type="entry name" value="RIESKE"/>
    <property type="match status" value="1"/>
</dbReference>
<reference evidence="8 9" key="1">
    <citation type="submission" date="2019-01" db="EMBL/GenBank/DDBJ databases">
        <title>Muriicola soli sp. nov., isolated from soil.</title>
        <authorList>
            <person name="Kang H.J."/>
            <person name="Kim S.B."/>
        </authorList>
    </citation>
    <scope>NUCLEOTIDE SEQUENCE [LARGE SCALE GENOMIC DNA]</scope>
    <source>
        <strain evidence="8 9">MMS17-SY002</strain>
    </source>
</reference>
<keyword evidence="4" id="KW-0560">Oxidoreductase</keyword>
<evidence type="ECO:0000256" key="2">
    <source>
        <dbReference type="ARBA" id="ARBA00022714"/>
    </source>
</evidence>
<evidence type="ECO:0000313" key="8">
    <source>
        <dbReference type="EMBL" id="QBA65541.1"/>
    </source>
</evidence>
<dbReference type="GO" id="GO:0005506">
    <property type="term" value="F:iron ion binding"/>
    <property type="evidence" value="ECO:0007669"/>
    <property type="project" value="InterPro"/>
</dbReference>
<dbReference type="PANTHER" id="PTHR43756">
    <property type="entry name" value="CHOLINE MONOOXYGENASE, CHLOROPLASTIC"/>
    <property type="match status" value="1"/>
</dbReference>
<evidence type="ECO:0000259" key="7">
    <source>
        <dbReference type="PROSITE" id="PS51296"/>
    </source>
</evidence>
<keyword evidence="9" id="KW-1185">Reference proteome</keyword>
<keyword evidence="8" id="KW-0223">Dioxygenase</keyword>
<dbReference type="SUPFAM" id="SSF50022">
    <property type="entry name" value="ISP domain"/>
    <property type="match status" value="1"/>
</dbReference>
<evidence type="ECO:0000256" key="4">
    <source>
        <dbReference type="ARBA" id="ARBA00023002"/>
    </source>
</evidence>
<dbReference type="InterPro" id="IPR036922">
    <property type="entry name" value="Rieske_2Fe-2S_sf"/>
</dbReference>
<dbReference type="InterPro" id="IPR015879">
    <property type="entry name" value="Ring_hydroxy_dOase_asu_C_dom"/>
</dbReference>